<evidence type="ECO:0000259" key="4">
    <source>
        <dbReference type="PROSITE" id="PS50995"/>
    </source>
</evidence>
<keyword evidence="3" id="KW-0804">Transcription</keyword>
<evidence type="ECO:0000256" key="3">
    <source>
        <dbReference type="ARBA" id="ARBA00023163"/>
    </source>
</evidence>
<keyword evidence="1" id="KW-0805">Transcription regulation</keyword>
<evidence type="ECO:0000256" key="2">
    <source>
        <dbReference type="ARBA" id="ARBA00023125"/>
    </source>
</evidence>
<dbReference type="HOGENOM" id="CLU_083287_18_7_9"/>
<dbReference type="PANTHER" id="PTHR42756">
    <property type="entry name" value="TRANSCRIPTIONAL REGULATOR, MARR"/>
    <property type="match status" value="1"/>
</dbReference>
<dbReference type="Proteomes" id="UP000006294">
    <property type="component" value="Chromosome"/>
</dbReference>
<keyword evidence="2" id="KW-0238">DNA-binding</keyword>
<keyword evidence="6" id="KW-1185">Reference proteome</keyword>
<feature type="domain" description="HTH marR-type" evidence="4">
    <location>
        <begin position="2"/>
        <end position="136"/>
    </location>
</feature>
<dbReference type="EMBL" id="AP012050">
    <property type="protein sequence ID" value="BAM46655.1"/>
    <property type="molecule type" value="Genomic_DNA"/>
</dbReference>
<dbReference type="InterPro" id="IPR036390">
    <property type="entry name" value="WH_DNA-bd_sf"/>
</dbReference>
<dbReference type="SUPFAM" id="SSF46785">
    <property type="entry name" value="Winged helix' DNA-binding domain"/>
    <property type="match status" value="1"/>
</dbReference>
<protein>
    <submittedName>
        <fullName evidence="5">Putative MarR family transcriptional regulator</fullName>
    </submittedName>
</protein>
<dbReference type="STRING" id="698758.AXY_05230"/>
<dbReference type="OrthoDB" id="327696at2"/>
<dbReference type="PRINTS" id="PR00598">
    <property type="entry name" value="HTHMARR"/>
</dbReference>
<dbReference type="GO" id="GO:0003700">
    <property type="term" value="F:DNA-binding transcription factor activity"/>
    <property type="evidence" value="ECO:0007669"/>
    <property type="project" value="InterPro"/>
</dbReference>
<proteinExistence type="predicted"/>
<organism evidence="5 6">
    <name type="scientific">Amphibacillus xylanus (strain ATCC 51415 / DSM 6626 / JCM 7361 / LMG 17667 / NBRC 15112 / Ep01)</name>
    <dbReference type="NCBI Taxonomy" id="698758"/>
    <lineage>
        <taxon>Bacteria</taxon>
        <taxon>Bacillati</taxon>
        <taxon>Bacillota</taxon>
        <taxon>Bacilli</taxon>
        <taxon>Bacillales</taxon>
        <taxon>Bacillaceae</taxon>
        <taxon>Amphibacillus</taxon>
    </lineage>
</organism>
<dbReference type="AlphaFoldDB" id="K0IW43"/>
<dbReference type="PANTHER" id="PTHR42756:SF1">
    <property type="entry name" value="TRANSCRIPTIONAL REPRESSOR OF EMRAB OPERON"/>
    <property type="match status" value="1"/>
</dbReference>
<reference evidence="5 6" key="1">
    <citation type="submission" date="2011-01" db="EMBL/GenBank/DDBJ databases">
        <title>Whole genome sequence of Amphibacillus xylinus NBRC 15112.</title>
        <authorList>
            <person name="Nakazawa H."/>
            <person name="Katano Y."/>
            <person name="Nakamura S."/>
            <person name="Sasagawa M."/>
            <person name="Fukada J."/>
            <person name="Arai T."/>
            <person name="Sasakura N."/>
            <person name="Mochizuki D."/>
            <person name="Hosoyama A."/>
            <person name="Harada K."/>
            <person name="Horikawa H."/>
            <person name="Kato Y."/>
            <person name="Harada T."/>
            <person name="Sasaki K."/>
            <person name="Sekiguchi M."/>
            <person name="Hodoyama M."/>
            <person name="Nishiko R."/>
            <person name="Narita H."/>
            <person name="Hanamaki A."/>
            <person name="Hata C."/>
            <person name="Konno Y."/>
            <person name="Niimura Y."/>
            <person name="Yamazaki S."/>
            <person name="Fujita N."/>
        </authorList>
    </citation>
    <scope>NUCLEOTIDE SEQUENCE [LARGE SCALE GENOMIC DNA]</scope>
    <source>
        <strain evidence="6">ATCC 51415 / DSM 6626 / JCM 7361 / LMG 17667 / NBRC 15112 / Ep01</strain>
    </source>
</reference>
<dbReference type="Pfam" id="PF01047">
    <property type="entry name" value="MarR"/>
    <property type="match status" value="1"/>
</dbReference>
<dbReference type="Gene3D" id="1.10.10.10">
    <property type="entry name" value="Winged helix-like DNA-binding domain superfamily/Winged helix DNA-binding domain"/>
    <property type="match status" value="1"/>
</dbReference>
<evidence type="ECO:0000256" key="1">
    <source>
        <dbReference type="ARBA" id="ARBA00023015"/>
    </source>
</evidence>
<dbReference type="GO" id="GO:0003677">
    <property type="term" value="F:DNA binding"/>
    <property type="evidence" value="ECO:0007669"/>
    <property type="project" value="UniProtKB-KW"/>
</dbReference>
<accession>K0IW43</accession>
<sequence>MDQRFHKLLTRTANAHFKRSTSQFAELGLSSGQPKVLERLVNLEGCMQKELAEACEVEPATITSILPSMEKKGLIKREPIIQESGTRSLSVRLTEKGKEKEREVANVFNQVESLSFKGFSQEEKETFLNLLERVYQNIK</sequence>
<dbReference type="InterPro" id="IPR000835">
    <property type="entry name" value="HTH_MarR-typ"/>
</dbReference>
<dbReference type="KEGG" id="axl:AXY_05230"/>
<dbReference type="PROSITE" id="PS50995">
    <property type="entry name" value="HTH_MARR_2"/>
    <property type="match status" value="1"/>
</dbReference>
<evidence type="ECO:0000313" key="6">
    <source>
        <dbReference type="Proteomes" id="UP000006294"/>
    </source>
</evidence>
<evidence type="ECO:0000313" key="5">
    <source>
        <dbReference type="EMBL" id="BAM46655.1"/>
    </source>
</evidence>
<dbReference type="PATRIC" id="fig|698758.3.peg.523"/>
<gene>
    <name evidence="5" type="ordered locus">AXY_05230</name>
</gene>
<dbReference type="InterPro" id="IPR036388">
    <property type="entry name" value="WH-like_DNA-bd_sf"/>
</dbReference>
<dbReference type="SMART" id="SM00347">
    <property type="entry name" value="HTH_MARR"/>
    <property type="match status" value="1"/>
</dbReference>
<name>K0IW43_AMPXN</name>
<dbReference type="RefSeq" id="WP_015009260.1">
    <property type="nucleotide sequence ID" value="NC_018704.1"/>
</dbReference>
<dbReference type="eggNOG" id="COG1846">
    <property type="taxonomic scope" value="Bacteria"/>
</dbReference>